<sequence length="156" mass="17568">MCARITVFALQNILLYTSSRRYDSRNLHLGNTTCFFFERRTVPVLVAMYATRIMPSLHGYVAVTRPLTRVLLGNVSSTMMTMSPITSGLTRRTCSRRCCSVDRCSHTQRVKSGLGSRAPDRRMTRTRMLADDYSPCIRLQVVGSRTPLPSDISRAA</sequence>
<evidence type="ECO:0000313" key="1">
    <source>
        <dbReference type="EMBL" id="GBP40116.1"/>
    </source>
</evidence>
<reference evidence="1 2" key="1">
    <citation type="journal article" date="2019" name="Commun. Biol.">
        <title>The bagworm genome reveals a unique fibroin gene that provides high tensile strength.</title>
        <authorList>
            <person name="Kono N."/>
            <person name="Nakamura H."/>
            <person name="Ohtoshi R."/>
            <person name="Tomita M."/>
            <person name="Numata K."/>
            <person name="Arakawa K."/>
        </authorList>
    </citation>
    <scope>NUCLEOTIDE SEQUENCE [LARGE SCALE GENOMIC DNA]</scope>
</reference>
<dbReference type="Proteomes" id="UP000299102">
    <property type="component" value="Unassembled WGS sequence"/>
</dbReference>
<keyword evidence="2" id="KW-1185">Reference proteome</keyword>
<dbReference type="EMBL" id="BGZK01000376">
    <property type="protein sequence ID" value="GBP40116.1"/>
    <property type="molecule type" value="Genomic_DNA"/>
</dbReference>
<dbReference type="AlphaFoldDB" id="A0A4C1VM22"/>
<gene>
    <name evidence="1" type="ORF">EVAR_33692_1</name>
</gene>
<proteinExistence type="predicted"/>
<evidence type="ECO:0000313" key="2">
    <source>
        <dbReference type="Proteomes" id="UP000299102"/>
    </source>
</evidence>
<accession>A0A4C1VM22</accession>
<name>A0A4C1VM22_EUMVA</name>
<comment type="caution">
    <text evidence="1">The sequence shown here is derived from an EMBL/GenBank/DDBJ whole genome shotgun (WGS) entry which is preliminary data.</text>
</comment>
<protein>
    <submittedName>
        <fullName evidence="1">Uncharacterized protein</fullName>
    </submittedName>
</protein>
<organism evidence="1 2">
    <name type="scientific">Eumeta variegata</name>
    <name type="common">Bagworm moth</name>
    <name type="synonym">Eumeta japonica</name>
    <dbReference type="NCBI Taxonomy" id="151549"/>
    <lineage>
        <taxon>Eukaryota</taxon>
        <taxon>Metazoa</taxon>
        <taxon>Ecdysozoa</taxon>
        <taxon>Arthropoda</taxon>
        <taxon>Hexapoda</taxon>
        <taxon>Insecta</taxon>
        <taxon>Pterygota</taxon>
        <taxon>Neoptera</taxon>
        <taxon>Endopterygota</taxon>
        <taxon>Lepidoptera</taxon>
        <taxon>Glossata</taxon>
        <taxon>Ditrysia</taxon>
        <taxon>Tineoidea</taxon>
        <taxon>Psychidae</taxon>
        <taxon>Oiketicinae</taxon>
        <taxon>Eumeta</taxon>
    </lineage>
</organism>